<dbReference type="Ensembl" id="ENSCCRT00000167242.1">
    <property type="protein sequence ID" value="ENSCCRP00000172336.1"/>
    <property type="gene ID" value="ENSCCRG00000064559.1"/>
</dbReference>
<dbReference type="Pfam" id="PF08945">
    <property type="entry name" value="Bclx_interact"/>
    <property type="match status" value="1"/>
</dbReference>
<evidence type="ECO:0000259" key="2">
    <source>
        <dbReference type="Pfam" id="PF08945"/>
    </source>
</evidence>
<dbReference type="Proteomes" id="UP001108240">
    <property type="component" value="Unplaced"/>
</dbReference>
<dbReference type="InterPro" id="IPR015040">
    <property type="entry name" value="Bcl-x_interacting_BH3_dom"/>
</dbReference>
<evidence type="ECO:0000313" key="3">
    <source>
        <dbReference type="Ensembl" id="ENSCCRP00000172336.1"/>
    </source>
</evidence>
<evidence type="ECO:0000256" key="1">
    <source>
        <dbReference type="SAM" id="MobiDB-lite"/>
    </source>
</evidence>
<proteinExistence type="predicted"/>
<name>A0A9J8D2P4_CYPCA</name>
<feature type="domain" description="Bcl-x interacting BH3" evidence="2">
    <location>
        <begin position="142"/>
        <end position="164"/>
    </location>
</feature>
<reference evidence="3" key="1">
    <citation type="submission" date="2025-08" db="UniProtKB">
        <authorList>
            <consortium name="Ensembl"/>
        </authorList>
    </citation>
    <scope>IDENTIFICATION</scope>
</reference>
<protein>
    <submittedName>
        <fullName evidence="3">BCL2 like 11</fullName>
    </submittedName>
</protein>
<dbReference type="AlphaFoldDB" id="A0A9J8D2P4"/>
<dbReference type="OMA" id="NPQSCEG"/>
<feature type="region of interest" description="Disordered" evidence="1">
    <location>
        <begin position="28"/>
        <end position="88"/>
    </location>
</feature>
<sequence>MHLIALYFRIRTQSFPGWKERRFGTCHAIEQTPGNGPASRGSGESAGGGAASRSGHFDFPQPSDGDPLRGGISMSNSHQSRSPMCRTFSRSSSGYFSVDSDSVPGSPLMPNISEAQDGQNDELWFAEPSHQPAQMAAPVGAMGPEMAVAQELRRIGDEFNRLYCQGDGNNGAQLRAPNEHAIIMWMNDLIGRVVQFFLRRR</sequence>
<keyword evidence="4" id="KW-1185">Reference proteome</keyword>
<feature type="compositionally biased region" description="Polar residues" evidence="1">
    <location>
        <begin position="73"/>
        <end position="82"/>
    </location>
</feature>
<dbReference type="GeneTree" id="ENSGT00390000003178"/>
<accession>A0A9J8D2P4</accession>
<reference evidence="3" key="2">
    <citation type="submission" date="2025-09" db="UniProtKB">
        <authorList>
            <consortium name="Ensembl"/>
        </authorList>
    </citation>
    <scope>IDENTIFICATION</scope>
</reference>
<evidence type="ECO:0000313" key="4">
    <source>
        <dbReference type="Proteomes" id="UP001108240"/>
    </source>
</evidence>
<organism evidence="3 4">
    <name type="scientific">Cyprinus carpio carpio</name>
    <dbReference type="NCBI Taxonomy" id="630221"/>
    <lineage>
        <taxon>Eukaryota</taxon>
        <taxon>Metazoa</taxon>
        <taxon>Chordata</taxon>
        <taxon>Craniata</taxon>
        <taxon>Vertebrata</taxon>
        <taxon>Euteleostomi</taxon>
        <taxon>Actinopterygii</taxon>
        <taxon>Neopterygii</taxon>
        <taxon>Teleostei</taxon>
        <taxon>Ostariophysi</taxon>
        <taxon>Cypriniformes</taxon>
        <taxon>Cyprinidae</taxon>
        <taxon>Cyprininae</taxon>
        <taxon>Cyprinus</taxon>
    </lineage>
</organism>